<dbReference type="EMBL" id="CP012502">
    <property type="protein sequence ID" value="AOM83017.1"/>
    <property type="molecule type" value="Genomic_DNA"/>
</dbReference>
<accession>A0A1D7QVI5</accession>
<feature type="domain" description="KOW" evidence="2">
    <location>
        <begin position="16"/>
        <end position="36"/>
    </location>
</feature>
<feature type="compositionally biased region" description="Basic and acidic residues" evidence="1">
    <location>
        <begin position="50"/>
        <end position="67"/>
    </location>
</feature>
<gene>
    <name evidence="3" type="ORF">BBEV_1656</name>
</gene>
<dbReference type="Proteomes" id="UP000094463">
    <property type="component" value="Chromosome"/>
</dbReference>
<evidence type="ECO:0000259" key="2">
    <source>
        <dbReference type="Pfam" id="PF00467"/>
    </source>
</evidence>
<evidence type="ECO:0000313" key="3">
    <source>
        <dbReference type="EMBL" id="AOM83017.1"/>
    </source>
</evidence>
<proteinExistence type="predicted"/>
<evidence type="ECO:0000313" key="4">
    <source>
        <dbReference type="Proteomes" id="UP000094463"/>
    </source>
</evidence>
<sequence>MSDQSQEKEQPILNSGDAVEITAGDYKGKTAKVISSYTNSISVELDEKEPDGSHPRTVLKHSEYNLI</sequence>
<dbReference type="KEGG" id="bbev:BBEV_1656"/>
<dbReference type="AlphaFoldDB" id="A0A1D7QVI5"/>
<reference evidence="3 4" key="1">
    <citation type="submission" date="2015-08" db="EMBL/GenBank/DDBJ databases">
        <title>The complete genome sequence of Bacillus beveridgei MLTeJB.</title>
        <authorList>
            <person name="Hanson T.E."/>
            <person name="Mesa C."/>
            <person name="Basesman S.M."/>
            <person name="Oremland R.S."/>
        </authorList>
    </citation>
    <scope>NUCLEOTIDE SEQUENCE [LARGE SCALE GENOMIC DNA]</scope>
    <source>
        <strain evidence="3 4">MLTeJB</strain>
    </source>
</reference>
<dbReference type="SUPFAM" id="SSF50104">
    <property type="entry name" value="Translation proteins SH3-like domain"/>
    <property type="match status" value="1"/>
</dbReference>
<dbReference type="OrthoDB" id="2887719at2"/>
<feature type="region of interest" description="Disordered" evidence="1">
    <location>
        <begin position="45"/>
        <end position="67"/>
    </location>
</feature>
<dbReference type="InterPro" id="IPR014722">
    <property type="entry name" value="Rib_uL2_dom2"/>
</dbReference>
<organism evidence="3 4">
    <name type="scientific">Salisediminibacterium beveridgei</name>
    <dbReference type="NCBI Taxonomy" id="632773"/>
    <lineage>
        <taxon>Bacteria</taxon>
        <taxon>Bacillati</taxon>
        <taxon>Bacillota</taxon>
        <taxon>Bacilli</taxon>
        <taxon>Bacillales</taxon>
        <taxon>Bacillaceae</taxon>
        <taxon>Salisediminibacterium</taxon>
    </lineage>
</organism>
<dbReference type="RefSeq" id="WP_069365040.1">
    <property type="nucleotide sequence ID" value="NZ_CP012502.1"/>
</dbReference>
<dbReference type="InterPro" id="IPR005824">
    <property type="entry name" value="KOW"/>
</dbReference>
<dbReference type="InterPro" id="IPR008991">
    <property type="entry name" value="Translation_prot_SH3-like_sf"/>
</dbReference>
<dbReference type="Pfam" id="PF00467">
    <property type="entry name" value="KOW"/>
    <property type="match status" value="1"/>
</dbReference>
<keyword evidence="4" id="KW-1185">Reference proteome</keyword>
<dbReference type="Gene3D" id="2.30.30.30">
    <property type="match status" value="1"/>
</dbReference>
<dbReference type="STRING" id="632773.BBEV_1656"/>
<protein>
    <recommendedName>
        <fullName evidence="2">KOW domain-containing protein</fullName>
    </recommendedName>
</protein>
<evidence type="ECO:0000256" key="1">
    <source>
        <dbReference type="SAM" id="MobiDB-lite"/>
    </source>
</evidence>
<name>A0A1D7QVI5_9BACI</name>